<evidence type="ECO:0000313" key="8">
    <source>
        <dbReference type="EMBL" id="KAL3891916.1"/>
    </source>
</evidence>
<keyword evidence="2" id="KW-0479">Metal-binding</keyword>
<feature type="domain" description="B box-type" evidence="7">
    <location>
        <begin position="162"/>
        <end position="197"/>
    </location>
</feature>
<organism evidence="8 9">
    <name type="scientific">Sinanodonta woodiana</name>
    <name type="common">Chinese pond mussel</name>
    <name type="synonym">Anodonta woodiana</name>
    <dbReference type="NCBI Taxonomy" id="1069815"/>
    <lineage>
        <taxon>Eukaryota</taxon>
        <taxon>Metazoa</taxon>
        <taxon>Spiralia</taxon>
        <taxon>Lophotrochozoa</taxon>
        <taxon>Mollusca</taxon>
        <taxon>Bivalvia</taxon>
        <taxon>Autobranchia</taxon>
        <taxon>Heteroconchia</taxon>
        <taxon>Palaeoheterodonta</taxon>
        <taxon>Unionida</taxon>
        <taxon>Unionoidea</taxon>
        <taxon>Unionidae</taxon>
        <taxon>Unioninae</taxon>
        <taxon>Sinanodonta</taxon>
    </lineage>
</organism>
<dbReference type="Pfam" id="PF13445">
    <property type="entry name" value="zf-RING_UBOX"/>
    <property type="match status" value="1"/>
</dbReference>
<dbReference type="PANTHER" id="PTHR25462">
    <property type="entry name" value="BONUS, ISOFORM C-RELATED"/>
    <property type="match status" value="1"/>
</dbReference>
<keyword evidence="3 5" id="KW-0863">Zinc-finger</keyword>
<evidence type="ECO:0000256" key="2">
    <source>
        <dbReference type="ARBA" id="ARBA00022723"/>
    </source>
</evidence>
<dbReference type="InterPro" id="IPR011042">
    <property type="entry name" value="6-blade_b-propeller_TolB-like"/>
</dbReference>
<evidence type="ECO:0000259" key="6">
    <source>
        <dbReference type="PROSITE" id="PS50089"/>
    </source>
</evidence>
<keyword evidence="4" id="KW-0862">Zinc</keyword>
<dbReference type="PROSITE" id="PS50119">
    <property type="entry name" value="ZF_BBOX"/>
    <property type="match status" value="1"/>
</dbReference>
<dbReference type="PANTHER" id="PTHR25462:SF229">
    <property type="entry name" value="TRANSCRIPTION INTERMEDIARY FACTOR 1-BETA"/>
    <property type="match status" value="1"/>
</dbReference>
<dbReference type="SUPFAM" id="SSF57850">
    <property type="entry name" value="RING/U-box"/>
    <property type="match status" value="1"/>
</dbReference>
<dbReference type="SUPFAM" id="SSF101898">
    <property type="entry name" value="NHL repeat"/>
    <property type="match status" value="1"/>
</dbReference>
<dbReference type="InterPro" id="IPR017907">
    <property type="entry name" value="Znf_RING_CS"/>
</dbReference>
<dbReference type="InterPro" id="IPR013083">
    <property type="entry name" value="Znf_RING/FYVE/PHD"/>
</dbReference>
<keyword evidence="1" id="KW-0597">Phosphoprotein</keyword>
<dbReference type="Gene3D" id="3.30.40.10">
    <property type="entry name" value="Zinc/RING finger domain, C3HC4 (zinc finger)"/>
    <property type="match status" value="1"/>
</dbReference>
<gene>
    <name evidence="8" type="ORF">ACJMK2_004158</name>
</gene>
<dbReference type="EMBL" id="JBJQND010000001">
    <property type="protein sequence ID" value="KAL3891916.1"/>
    <property type="molecule type" value="Genomic_DNA"/>
</dbReference>
<name>A0ABD3Y216_SINWO</name>
<dbReference type="PROSITE" id="PS50089">
    <property type="entry name" value="ZF_RING_2"/>
    <property type="match status" value="1"/>
</dbReference>
<sequence length="664" mass="75687">MMAAAKSGSLSKYGQECPICLDVFTSPRQLPCLHCFCEHCLQDYITSKATSTLGYLGEFLCPVCYAVTKSQSNDIESKECASLFPYSSLPVVEKSKVERSCEVCSNSSHGDVNVAKKFCVTCEEFMCNDCALYHKSMKMSKCHQMTTTDAWECNPESSVRCTEEFGCLEHDNEDIKFYCKNHGIACCGTCTYLYHNTCKDVFELKQNLPDLLEEMNPHKIMEELQTLEDHLGNFLGMNKEEISIMESKIMNISAKIAEIRKKINRMLDDIEMMVKTEGDRIYEDWMIRKQEQNHQCQSLINAVRSSYALLETVNRHGSARKKFFVASKMMNQLLSYNEQVRERFGRVEHMKINIKLNKHMKVLLSKDVQMQAKIECHKEFKDMQGNIIIKPLRERDVVLSRVLDIDCPSSKEPVYTGIVQFPQGEIMLIDSNNDTCCLYDSSYNFITSHTLPGHPSGLCLFGDHDVYIAMPAKRAVRLLLIRDRSIRVTGTIATRYRCYGLDAVDKDTIVVSGPCSVTSGSRKCYWSLITRAGLVILHHEFDCQWTYEAFIALDMTKYRIYVSVSGGNTVYCFGLTDGELYFVYVSNDLKFPLSVTVDRDDNVYVVGYCSNNIHKLSPDGVKLQIISSGVAEKPTGICFNHNRDIFLITNQSQMGRQLQQYMHT</sequence>
<evidence type="ECO:0000256" key="3">
    <source>
        <dbReference type="ARBA" id="ARBA00022771"/>
    </source>
</evidence>
<evidence type="ECO:0000256" key="5">
    <source>
        <dbReference type="PROSITE-ProRule" id="PRU00024"/>
    </source>
</evidence>
<dbReference type="Gene3D" id="2.120.10.30">
    <property type="entry name" value="TolB, C-terminal domain"/>
    <property type="match status" value="1"/>
</dbReference>
<dbReference type="AlphaFoldDB" id="A0ABD3Y216"/>
<dbReference type="PROSITE" id="PS00518">
    <property type="entry name" value="ZF_RING_1"/>
    <property type="match status" value="1"/>
</dbReference>
<dbReference type="InterPro" id="IPR000315">
    <property type="entry name" value="Znf_B-box"/>
</dbReference>
<evidence type="ECO:0000256" key="4">
    <source>
        <dbReference type="ARBA" id="ARBA00022833"/>
    </source>
</evidence>
<dbReference type="SUPFAM" id="SSF57845">
    <property type="entry name" value="B-box zinc-binding domain"/>
    <property type="match status" value="1"/>
</dbReference>
<dbReference type="Gene3D" id="3.30.160.60">
    <property type="entry name" value="Classic Zinc Finger"/>
    <property type="match status" value="1"/>
</dbReference>
<evidence type="ECO:0000256" key="1">
    <source>
        <dbReference type="ARBA" id="ARBA00022553"/>
    </source>
</evidence>
<dbReference type="SMART" id="SM00184">
    <property type="entry name" value="RING"/>
    <property type="match status" value="1"/>
</dbReference>
<keyword evidence="9" id="KW-1185">Reference proteome</keyword>
<comment type="caution">
    <text evidence="8">The sequence shown here is derived from an EMBL/GenBank/DDBJ whole genome shotgun (WGS) entry which is preliminary data.</text>
</comment>
<dbReference type="InterPro" id="IPR047153">
    <property type="entry name" value="TRIM45/56/19-like"/>
</dbReference>
<feature type="domain" description="RING-type" evidence="6">
    <location>
        <begin position="17"/>
        <end position="64"/>
    </location>
</feature>
<dbReference type="InterPro" id="IPR001841">
    <property type="entry name" value="Znf_RING"/>
</dbReference>
<proteinExistence type="predicted"/>
<protein>
    <submittedName>
        <fullName evidence="8">Uncharacterized protein</fullName>
    </submittedName>
</protein>
<dbReference type="CDD" id="cd19757">
    <property type="entry name" value="Bbox1"/>
    <property type="match status" value="1"/>
</dbReference>
<evidence type="ECO:0000313" key="9">
    <source>
        <dbReference type="Proteomes" id="UP001634394"/>
    </source>
</evidence>
<accession>A0ABD3Y216</accession>
<dbReference type="GO" id="GO:0008270">
    <property type="term" value="F:zinc ion binding"/>
    <property type="evidence" value="ECO:0007669"/>
    <property type="project" value="UniProtKB-KW"/>
</dbReference>
<dbReference type="Proteomes" id="UP001634394">
    <property type="component" value="Unassembled WGS sequence"/>
</dbReference>
<evidence type="ECO:0000259" key="7">
    <source>
        <dbReference type="PROSITE" id="PS50119"/>
    </source>
</evidence>
<dbReference type="InterPro" id="IPR027370">
    <property type="entry name" value="Znf-RING_euk"/>
</dbReference>
<reference evidence="8 9" key="1">
    <citation type="submission" date="2024-11" db="EMBL/GenBank/DDBJ databases">
        <title>Chromosome-level genome assembly of the freshwater bivalve Anodonta woodiana.</title>
        <authorList>
            <person name="Chen X."/>
        </authorList>
    </citation>
    <scope>NUCLEOTIDE SEQUENCE [LARGE SCALE GENOMIC DNA]</scope>
    <source>
        <strain evidence="8">MN2024</strain>
        <tissue evidence="8">Gills</tissue>
    </source>
</reference>